<sequence length="118" mass="13648">MCAPQRSSRPWSSNDKLRELYNKHLPPSHPAKRHNHFAHPNNTHQKSYANAAAGRRAPSRFCSRSRSLYSRSQHHNQRHPHRPSQADLDYDAEGIDVPPLLNWQEITEQITIILAEIT</sequence>
<dbReference type="EMBL" id="LLXI01001614">
    <property type="protein sequence ID" value="PKY54467.1"/>
    <property type="molecule type" value="Genomic_DNA"/>
</dbReference>
<protein>
    <submittedName>
        <fullName evidence="2">Uncharacterized protein</fullName>
    </submittedName>
</protein>
<evidence type="ECO:0000313" key="2">
    <source>
        <dbReference type="EMBL" id="PKY54467.1"/>
    </source>
</evidence>
<gene>
    <name evidence="2" type="ORF">RhiirA4_473295</name>
</gene>
<proteinExistence type="predicted"/>
<accession>A0A2I1H6G0</accession>
<feature type="region of interest" description="Disordered" evidence="1">
    <location>
        <begin position="1"/>
        <end position="89"/>
    </location>
</feature>
<feature type="compositionally biased region" description="Polar residues" evidence="1">
    <location>
        <begin position="1"/>
        <end position="14"/>
    </location>
</feature>
<reference evidence="2 3" key="1">
    <citation type="submission" date="2015-10" db="EMBL/GenBank/DDBJ databases">
        <title>Genome analyses suggest a sexual origin of heterokaryosis in a supposedly ancient asexual fungus.</title>
        <authorList>
            <person name="Ropars J."/>
            <person name="Sedzielewska K."/>
            <person name="Noel J."/>
            <person name="Charron P."/>
            <person name="Farinelli L."/>
            <person name="Marton T."/>
            <person name="Kruger M."/>
            <person name="Pelin A."/>
            <person name="Brachmann A."/>
            <person name="Corradi N."/>
        </authorList>
    </citation>
    <scope>NUCLEOTIDE SEQUENCE [LARGE SCALE GENOMIC DNA]</scope>
    <source>
        <strain evidence="2 3">A4</strain>
    </source>
</reference>
<evidence type="ECO:0000256" key="1">
    <source>
        <dbReference type="SAM" id="MobiDB-lite"/>
    </source>
</evidence>
<dbReference type="AlphaFoldDB" id="A0A2I1H6G0"/>
<feature type="compositionally biased region" description="Basic residues" evidence="1">
    <location>
        <begin position="72"/>
        <end position="82"/>
    </location>
</feature>
<evidence type="ECO:0000313" key="3">
    <source>
        <dbReference type="Proteomes" id="UP000234323"/>
    </source>
</evidence>
<keyword evidence="3" id="KW-1185">Reference proteome</keyword>
<name>A0A2I1H6G0_9GLOM</name>
<comment type="caution">
    <text evidence="2">The sequence shown here is derived from an EMBL/GenBank/DDBJ whole genome shotgun (WGS) entry which is preliminary data.</text>
</comment>
<dbReference type="Proteomes" id="UP000234323">
    <property type="component" value="Unassembled WGS sequence"/>
</dbReference>
<feature type="compositionally biased region" description="Polar residues" evidence="1">
    <location>
        <begin position="62"/>
        <end position="71"/>
    </location>
</feature>
<organism evidence="2 3">
    <name type="scientific">Rhizophagus irregularis</name>
    <dbReference type="NCBI Taxonomy" id="588596"/>
    <lineage>
        <taxon>Eukaryota</taxon>
        <taxon>Fungi</taxon>
        <taxon>Fungi incertae sedis</taxon>
        <taxon>Mucoromycota</taxon>
        <taxon>Glomeromycotina</taxon>
        <taxon>Glomeromycetes</taxon>
        <taxon>Glomerales</taxon>
        <taxon>Glomeraceae</taxon>
        <taxon>Rhizophagus</taxon>
    </lineage>
</organism>